<organism evidence="11 12">
    <name type="scientific">Phaseolus coccineus</name>
    <name type="common">Scarlet runner bean</name>
    <name type="synonym">Phaseolus multiflorus</name>
    <dbReference type="NCBI Taxonomy" id="3886"/>
    <lineage>
        <taxon>Eukaryota</taxon>
        <taxon>Viridiplantae</taxon>
        <taxon>Streptophyta</taxon>
        <taxon>Embryophyta</taxon>
        <taxon>Tracheophyta</taxon>
        <taxon>Spermatophyta</taxon>
        <taxon>Magnoliopsida</taxon>
        <taxon>eudicotyledons</taxon>
        <taxon>Gunneridae</taxon>
        <taxon>Pentapetalae</taxon>
        <taxon>rosids</taxon>
        <taxon>fabids</taxon>
        <taxon>Fabales</taxon>
        <taxon>Fabaceae</taxon>
        <taxon>Papilionoideae</taxon>
        <taxon>50 kb inversion clade</taxon>
        <taxon>NPAAA clade</taxon>
        <taxon>indigoferoid/millettioid clade</taxon>
        <taxon>Phaseoleae</taxon>
        <taxon>Phaseolus</taxon>
    </lineage>
</organism>
<dbReference type="FunFam" id="2.40.70.10:FF:000016">
    <property type="entry name" value="Probable aspartic protease At2g35615"/>
    <property type="match status" value="1"/>
</dbReference>
<feature type="signal peptide" evidence="9">
    <location>
        <begin position="1"/>
        <end position="18"/>
    </location>
</feature>
<dbReference type="EMBL" id="JAYMYR010000010">
    <property type="protein sequence ID" value="KAK7334803.1"/>
    <property type="molecule type" value="Genomic_DNA"/>
</dbReference>
<evidence type="ECO:0000256" key="8">
    <source>
        <dbReference type="ARBA" id="ARBA00023180"/>
    </source>
</evidence>
<keyword evidence="8" id="KW-0325">Glycoprotein</keyword>
<gene>
    <name evidence="11" type="ORF">VNO80_26568</name>
</gene>
<dbReference type="PROSITE" id="PS51767">
    <property type="entry name" value="PEPTIDASE_A1"/>
    <property type="match status" value="1"/>
</dbReference>
<dbReference type="GO" id="GO:0004190">
    <property type="term" value="F:aspartic-type endopeptidase activity"/>
    <property type="evidence" value="ECO:0007669"/>
    <property type="project" value="UniProtKB-KW"/>
</dbReference>
<dbReference type="GO" id="GO:0006508">
    <property type="term" value="P:proteolysis"/>
    <property type="evidence" value="ECO:0007669"/>
    <property type="project" value="UniProtKB-KW"/>
</dbReference>
<evidence type="ECO:0000256" key="3">
    <source>
        <dbReference type="ARBA" id="ARBA00022525"/>
    </source>
</evidence>
<dbReference type="InterPro" id="IPR033121">
    <property type="entry name" value="PEPTIDASE_A1"/>
</dbReference>
<evidence type="ECO:0000313" key="11">
    <source>
        <dbReference type="EMBL" id="KAK7334803.1"/>
    </source>
</evidence>
<dbReference type="FunFam" id="2.40.70.10:FF:000050">
    <property type="entry name" value="Aspartic proteinase CDR1"/>
    <property type="match status" value="1"/>
</dbReference>
<evidence type="ECO:0000256" key="5">
    <source>
        <dbReference type="ARBA" id="ARBA00022729"/>
    </source>
</evidence>
<keyword evidence="6" id="KW-0064">Aspartyl protease</keyword>
<keyword evidence="12" id="KW-1185">Reference proteome</keyword>
<comment type="similarity">
    <text evidence="2">Belongs to the peptidase A1 family.</text>
</comment>
<keyword evidence="7" id="KW-0378">Hydrolase</keyword>
<evidence type="ECO:0000259" key="10">
    <source>
        <dbReference type="PROSITE" id="PS51767"/>
    </source>
</evidence>
<accession>A0AAN9QKL6</accession>
<sequence length="444" mass="48373">MAIHSCILFFFFFIFTFSTTCFYARSLTEPLKGGFSVELIHRDSPKSPLCNPTKTLFQKLNNSFHRSLDRVKHFYPTPKATQSTPQSVITSNQGEYLVKYSIGTPPFEVMGIADTGSDLIWSQCKPCEQCYNQTSPLFDPSKSKTYKPVSCYSMVCQSLGQTYCYSDADPNCQYTISYGDGSHSQGNLAFDTLTLGSSADSSVAFPRIPIGCVVNNAGTFDTEGSGIVGLGGGHVSLVSQIGPSIDFKFSYCLVPLFDSRSTSKLNFGENAVVDGPETVFTPIISGSVDTFYYLKLEGMSVGSRRFEFVGDSTSDDEKGNIIIDSGTTLTILPEKFYAKLESEVAANINLERVNITDQILSLCYKSGGHNAVEAPPIVAHFSGADVVLNSLNTFVSVSDDVLCFAFVPVATGSIFGNLAQMNHLVGYDLLRRTVSFKPTDCTKM</sequence>
<dbReference type="InterPro" id="IPR032799">
    <property type="entry name" value="TAXi_C"/>
</dbReference>
<dbReference type="PROSITE" id="PS00141">
    <property type="entry name" value="ASP_PROTEASE"/>
    <property type="match status" value="1"/>
</dbReference>
<dbReference type="InterPro" id="IPR021109">
    <property type="entry name" value="Peptidase_aspartic_dom_sf"/>
</dbReference>
<evidence type="ECO:0000256" key="2">
    <source>
        <dbReference type="ARBA" id="ARBA00007447"/>
    </source>
</evidence>
<proteinExistence type="inferred from homology"/>
<evidence type="ECO:0000256" key="9">
    <source>
        <dbReference type="SAM" id="SignalP"/>
    </source>
</evidence>
<dbReference type="Gene3D" id="2.40.70.10">
    <property type="entry name" value="Acid Proteases"/>
    <property type="match status" value="2"/>
</dbReference>
<dbReference type="Proteomes" id="UP001374584">
    <property type="component" value="Unassembled WGS sequence"/>
</dbReference>
<dbReference type="GO" id="GO:0005576">
    <property type="term" value="C:extracellular region"/>
    <property type="evidence" value="ECO:0007669"/>
    <property type="project" value="UniProtKB-SubCell"/>
</dbReference>
<dbReference type="Pfam" id="PF14541">
    <property type="entry name" value="TAXi_C"/>
    <property type="match status" value="1"/>
</dbReference>
<reference evidence="11 12" key="1">
    <citation type="submission" date="2024-01" db="EMBL/GenBank/DDBJ databases">
        <title>The genomes of 5 underutilized Papilionoideae crops provide insights into root nodulation and disease resistanc.</title>
        <authorList>
            <person name="Jiang F."/>
        </authorList>
    </citation>
    <scope>NUCLEOTIDE SEQUENCE [LARGE SCALE GENOMIC DNA]</scope>
    <source>
        <strain evidence="11">JINMINGXINNONG_FW02</strain>
        <tissue evidence="11">Leaves</tissue>
    </source>
</reference>
<protein>
    <recommendedName>
        <fullName evidence="10">Peptidase A1 domain-containing protein</fullName>
    </recommendedName>
</protein>
<keyword evidence="5 9" id="KW-0732">Signal</keyword>
<feature type="chain" id="PRO_5043027845" description="Peptidase A1 domain-containing protein" evidence="9">
    <location>
        <begin position="19"/>
        <end position="444"/>
    </location>
</feature>
<dbReference type="InterPro" id="IPR051708">
    <property type="entry name" value="Plant_Aspart_Prot_A1"/>
</dbReference>
<evidence type="ECO:0000256" key="6">
    <source>
        <dbReference type="ARBA" id="ARBA00022750"/>
    </source>
</evidence>
<feature type="domain" description="Peptidase A1" evidence="10">
    <location>
        <begin position="96"/>
        <end position="437"/>
    </location>
</feature>
<dbReference type="Pfam" id="PF14543">
    <property type="entry name" value="TAXi_N"/>
    <property type="match status" value="1"/>
</dbReference>
<evidence type="ECO:0000313" key="12">
    <source>
        <dbReference type="Proteomes" id="UP001374584"/>
    </source>
</evidence>
<comment type="subcellular location">
    <subcellularLocation>
        <location evidence="1">Secreted</location>
    </subcellularLocation>
</comment>
<evidence type="ECO:0000256" key="1">
    <source>
        <dbReference type="ARBA" id="ARBA00004613"/>
    </source>
</evidence>
<name>A0AAN9QKL6_PHACN</name>
<evidence type="ECO:0000256" key="4">
    <source>
        <dbReference type="ARBA" id="ARBA00022670"/>
    </source>
</evidence>
<dbReference type="PANTHER" id="PTHR47967">
    <property type="entry name" value="OS07G0603500 PROTEIN-RELATED"/>
    <property type="match status" value="1"/>
</dbReference>
<dbReference type="InterPro" id="IPR034161">
    <property type="entry name" value="Pepsin-like_plant"/>
</dbReference>
<dbReference type="AlphaFoldDB" id="A0AAN9QKL6"/>
<keyword evidence="4" id="KW-0645">Protease</keyword>
<dbReference type="PANTHER" id="PTHR47967:SF66">
    <property type="entry name" value="ASPARTIC PROTEINASE CDR1-RELATED"/>
    <property type="match status" value="1"/>
</dbReference>
<evidence type="ECO:0000256" key="7">
    <source>
        <dbReference type="ARBA" id="ARBA00022801"/>
    </source>
</evidence>
<dbReference type="SUPFAM" id="SSF50630">
    <property type="entry name" value="Acid proteases"/>
    <property type="match status" value="1"/>
</dbReference>
<comment type="caution">
    <text evidence="11">The sequence shown here is derived from an EMBL/GenBank/DDBJ whole genome shotgun (WGS) entry which is preliminary data.</text>
</comment>
<dbReference type="InterPro" id="IPR032861">
    <property type="entry name" value="TAXi_N"/>
</dbReference>
<dbReference type="CDD" id="cd05476">
    <property type="entry name" value="pepsin_A_like_plant"/>
    <property type="match status" value="1"/>
</dbReference>
<keyword evidence="3" id="KW-0964">Secreted</keyword>
<dbReference type="InterPro" id="IPR001969">
    <property type="entry name" value="Aspartic_peptidase_AS"/>
</dbReference>